<dbReference type="AlphaFoldDB" id="A0A2P5C5R0"/>
<evidence type="ECO:0000313" key="2">
    <source>
        <dbReference type="Proteomes" id="UP000237105"/>
    </source>
</evidence>
<gene>
    <name evidence="1" type="ORF">PanWU01x14_181960</name>
</gene>
<dbReference type="Proteomes" id="UP000237105">
    <property type="component" value="Unassembled WGS sequence"/>
</dbReference>
<dbReference type="EMBL" id="JXTB01000172">
    <property type="protein sequence ID" value="PON56365.1"/>
    <property type="molecule type" value="Genomic_DNA"/>
</dbReference>
<reference evidence="2" key="1">
    <citation type="submission" date="2016-06" db="EMBL/GenBank/DDBJ databases">
        <title>Parallel loss of symbiosis genes in relatives of nitrogen-fixing non-legume Parasponia.</title>
        <authorList>
            <person name="Van Velzen R."/>
            <person name="Holmer R."/>
            <person name="Bu F."/>
            <person name="Rutten L."/>
            <person name="Van Zeijl A."/>
            <person name="Liu W."/>
            <person name="Santuari L."/>
            <person name="Cao Q."/>
            <person name="Sharma T."/>
            <person name="Shen D."/>
            <person name="Roswanjaya Y."/>
            <person name="Wardhani T."/>
            <person name="Kalhor M.S."/>
            <person name="Jansen J."/>
            <person name="Van den Hoogen J."/>
            <person name="Gungor B."/>
            <person name="Hartog M."/>
            <person name="Hontelez J."/>
            <person name="Verver J."/>
            <person name="Yang W.-C."/>
            <person name="Schijlen E."/>
            <person name="Repin R."/>
            <person name="Schilthuizen M."/>
            <person name="Schranz E."/>
            <person name="Heidstra R."/>
            <person name="Miyata K."/>
            <person name="Fedorova E."/>
            <person name="Kohlen W."/>
            <person name="Bisseling T."/>
            <person name="Smit S."/>
            <person name="Geurts R."/>
        </authorList>
    </citation>
    <scope>NUCLEOTIDE SEQUENCE [LARGE SCALE GENOMIC DNA]</scope>
    <source>
        <strain evidence="2">cv. WU1-14</strain>
    </source>
</reference>
<keyword evidence="2" id="KW-1185">Reference proteome</keyword>
<protein>
    <submittedName>
        <fullName evidence="1">Uncharacterized protein</fullName>
    </submittedName>
</protein>
<proteinExistence type="predicted"/>
<sequence>MVIGIKIIFTLTTLLYVRLREILYEALRLKPENHTLIKYIFKLGISPVNIFNDRSLEVYFELKKNEDKTKFPLCIDIIGEPMTMLDLEEANPNPVEGERT</sequence>
<accession>A0A2P5C5R0</accession>
<evidence type="ECO:0000313" key="1">
    <source>
        <dbReference type="EMBL" id="PON56365.1"/>
    </source>
</evidence>
<name>A0A2P5C5R0_PARAD</name>
<dbReference type="OrthoDB" id="1211624at2759"/>
<organism evidence="1 2">
    <name type="scientific">Parasponia andersonii</name>
    <name type="common">Sponia andersonii</name>
    <dbReference type="NCBI Taxonomy" id="3476"/>
    <lineage>
        <taxon>Eukaryota</taxon>
        <taxon>Viridiplantae</taxon>
        <taxon>Streptophyta</taxon>
        <taxon>Embryophyta</taxon>
        <taxon>Tracheophyta</taxon>
        <taxon>Spermatophyta</taxon>
        <taxon>Magnoliopsida</taxon>
        <taxon>eudicotyledons</taxon>
        <taxon>Gunneridae</taxon>
        <taxon>Pentapetalae</taxon>
        <taxon>rosids</taxon>
        <taxon>fabids</taxon>
        <taxon>Rosales</taxon>
        <taxon>Cannabaceae</taxon>
        <taxon>Parasponia</taxon>
    </lineage>
</organism>
<comment type="caution">
    <text evidence="1">The sequence shown here is derived from an EMBL/GenBank/DDBJ whole genome shotgun (WGS) entry which is preliminary data.</text>
</comment>